<dbReference type="AlphaFoldDB" id="A0A0P8WAI3"/>
<dbReference type="EC" id="2.6.1.9" evidence="9"/>
<keyword evidence="5 9" id="KW-0028">Amino-acid biosynthesis</keyword>
<accession>A0A0P8WAI3</accession>
<comment type="cofactor">
    <cofactor evidence="1 9">
        <name>pyridoxal 5'-phosphate</name>
        <dbReference type="ChEBI" id="CHEBI:597326"/>
    </cofactor>
</comment>
<dbReference type="InterPro" id="IPR005861">
    <property type="entry name" value="HisP_aminotrans"/>
</dbReference>
<dbReference type="Pfam" id="PF00155">
    <property type="entry name" value="Aminotran_1_2"/>
    <property type="match status" value="1"/>
</dbReference>
<evidence type="ECO:0000256" key="1">
    <source>
        <dbReference type="ARBA" id="ARBA00001933"/>
    </source>
</evidence>
<keyword evidence="4 9" id="KW-0032">Aminotransferase</keyword>
<feature type="modified residue" description="N6-(pyridoxal phosphate)lysine" evidence="9">
    <location>
        <position position="214"/>
    </location>
</feature>
<dbReference type="InterPro" id="IPR015421">
    <property type="entry name" value="PyrdxlP-dep_Trfase_major"/>
</dbReference>
<keyword evidence="7 9" id="KW-0663">Pyridoxal phosphate</keyword>
<dbReference type="NCBIfam" id="TIGR01141">
    <property type="entry name" value="hisC"/>
    <property type="match status" value="1"/>
</dbReference>
<evidence type="ECO:0000256" key="7">
    <source>
        <dbReference type="ARBA" id="ARBA00022898"/>
    </source>
</evidence>
<keyword evidence="12" id="KW-1185">Reference proteome</keyword>
<dbReference type="InterPro" id="IPR015424">
    <property type="entry name" value="PyrdxlP-dep_Trfase"/>
</dbReference>
<dbReference type="PANTHER" id="PTHR42885">
    <property type="entry name" value="HISTIDINOL-PHOSPHATE AMINOTRANSFERASE-RELATED"/>
    <property type="match status" value="1"/>
</dbReference>
<dbReference type="OrthoDB" id="9813612at2"/>
<dbReference type="InterPro" id="IPR015422">
    <property type="entry name" value="PyrdxlP-dep_Trfase_small"/>
</dbReference>
<dbReference type="EMBL" id="LKET01000028">
    <property type="protein sequence ID" value="KPU44967.1"/>
    <property type="molecule type" value="Genomic_DNA"/>
</dbReference>
<dbReference type="Proteomes" id="UP000050326">
    <property type="component" value="Unassembled WGS sequence"/>
</dbReference>
<dbReference type="PATRIC" id="fig|36849.3.peg.1532"/>
<dbReference type="InterPro" id="IPR004839">
    <property type="entry name" value="Aminotransferase_I/II_large"/>
</dbReference>
<gene>
    <name evidence="11" type="primary">hisC2</name>
    <name evidence="9" type="synonym">hisC</name>
    <name evidence="11" type="ORF">OXPF_14450</name>
</gene>
<evidence type="ECO:0000256" key="2">
    <source>
        <dbReference type="ARBA" id="ARBA00007970"/>
    </source>
</evidence>
<keyword evidence="8 9" id="KW-0368">Histidine biosynthesis</keyword>
<evidence type="ECO:0000256" key="9">
    <source>
        <dbReference type="HAMAP-Rule" id="MF_01023"/>
    </source>
</evidence>
<evidence type="ECO:0000256" key="6">
    <source>
        <dbReference type="ARBA" id="ARBA00022679"/>
    </source>
</evidence>
<proteinExistence type="inferred from homology"/>
<sequence length="359" mass="40846">MSYDVKDAVKKLKPYNAESIRPKTMLDSNENPYEPSKIILNNIKERLNSLLLNRYPDPRAYKLCGKLAQYASNGIGADNIMVGAGSDELINIIVSAYLGKGNTIFVPTPTFSMYGIYTLINEGRVYEYKRDDDFNINMDEMIEEVKKVKPKLVVLCNPNNPTGTLTPKEDVIKLIENSGSMVILDEAYYEFSDMTIVDLIDKYDNLIVLRTLSKAWGMAGIRLGYLVAKNKIVDELLKVKSPYNVNAVTQEIASIILDYPELMTENITKIIKEKEFMLENLYSIDNMKIYNTYGNFILVKAPDAEEIYSKLMDKGVAIRIFKGSNELSNCLRITVGTREENQFVIKSFKDWRCYNAAKV</sequence>
<feature type="domain" description="Aminotransferase class I/classII large" evidence="10">
    <location>
        <begin position="23"/>
        <end position="346"/>
    </location>
</feature>
<dbReference type="GO" id="GO:0004400">
    <property type="term" value="F:histidinol-phosphate transaminase activity"/>
    <property type="evidence" value="ECO:0007669"/>
    <property type="project" value="UniProtKB-UniRule"/>
</dbReference>
<dbReference type="Gene3D" id="3.40.640.10">
    <property type="entry name" value="Type I PLP-dependent aspartate aminotransferase-like (Major domain)"/>
    <property type="match status" value="1"/>
</dbReference>
<organism evidence="11 12">
    <name type="scientific">Oxobacter pfennigii</name>
    <dbReference type="NCBI Taxonomy" id="36849"/>
    <lineage>
        <taxon>Bacteria</taxon>
        <taxon>Bacillati</taxon>
        <taxon>Bacillota</taxon>
        <taxon>Clostridia</taxon>
        <taxon>Eubacteriales</taxon>
        <taxon>Clostridiaceae</taxon>
        <taxon>Oxobacter</taxon>
    </lineage>
</organism>
<dbReference type="InterPro" id="IPR001917">
    <property type="entry name" value="Aminotrans_II_pyridoxalP_BS"/>
</dbReference>
<dbReference type="SUPFAM" id="SSF53383">
    <property type="entry name" value="PLP-dependent transferases"/>
    <property type="match status" value="1"/>
</dbReference>
<comment type="catalytic activity">
    <reaction evidence="9">
        <text>L-histidinol phosphate + 2-oxoglutarate = 3-(imidazol-4-yl)-2-oxopropyl phosphate + L-glutamate</text>
        <dbReference type="Rhea" id="RHEA:23744"/>
        <dbReference type="ChEBI" id="CHEBI:16810"/>
        <dbReference type="ChEBI" id="CHEBI:29985"/>
        <dbReference type="ChEBI" id="CHEBI:57766"/>
        <dbReference type="ChEBI" id="CHEBI:57980"/>
        <dbReference type="EC" id="2.6.1.9"/>
    </reaction>
</comment>
<comment type="pathway">
    <text evidence="9">Amino-acid biosynthesis; L-histidine biosynthesis; L-histidine from 5-phospho-alpha-D-ribose 1-diphosphate: step 7/9.</text>
</comment>
<comment type="subunit">
    <text evidence="3 9">Homodimer.</text>
</comment>
<dbReference type="RefSeq" id="WP_054874516.1">
    <property type="nucleotide sequence ID" value="NZ_LKET01000028.1"/>
</dbReference>
<evidence type="ECO:0000256" key="5">
    <source>
        <dbReference type="ARBA" id="ARBA00022605"/>
    </source>
</evidence>
<dbReference type="PANTHER" id="PTHR42885:SF2">
    <property type="entry name" value="HISTIDINOL-PHOSPHATE AMINOTRANSFERASE"/>
    <property type="match status" value="1"/>
</dbReference>
<dbReference type="HAMAP" id="MF_01023">
    <property type="entry name" value="HisC_aminotrans_2"/>
    <property type="match status" value="1"/>
</dbReference>
<evidence type="ECO:0000313" key="11">
    <source>
        <dbReference type="EMBL" id="KPU44967.1"/>
    </source>
</evidence>
<dbReference type="PROSITE" id="PS00599">
    <property type="entry name" value="AA_TRANSFER_CLASS_2"/>
    <property type="match status" value="1"/>
</dbReference>
<comment type="similarity">
    <text evidence="2 9">Belongs to the class-II pyridoxal-phosphate-dependent aminotransferase family. Histidinol-phosphate aminotransferase subfamily.</text>
</comment>
<keyword evidence="6 9" id="KW-0808">Transferase</keyword>
<dbReference type="CDD" id="cd00609">
    <property type="entry name" value="AAT_like"/>
    <property type="match status" value="1"/>
</dbReference>
<dbReference type="STRING" id="36849.OXPF_14450"/>
<comment type="caution">
    <text evidence="11">The sequence shown here is derived from an EMBL/GenBank/DDBJ whole genome shotgun (WGS) entry which is preliminary data.</text>
</comment>
<dbReference type="UniPathway" id="UPA00031">
    <property type="reaction ID" value="UER00012"/>
</dbReference>
<name>A0A0P8WAI3_9CLOT</name>
<evidence type="ECO:0000259" key="10">
    <source>
        <dbReference type="Pfam" id="PF00155"/>
    </source>
</evidence>
<evidence type="ECO:0000313" key="12">
    <source>
        <dbReference type="Proteomes" id="UP000050326"/>
    </source>
</evidence>
<dbReference type="Gene3D" id="3.90.1150.10">
    <property type="entry name" value="Aspartate Aminotransferase, domain 1"/>
    <property type="match status" value="1"/>
</dbReference>
<evidence type="ECO:0000256" key="3">
    <source>
        <dbReference type="ARBA" id="ARBA00011738"/>
    </source>
</evidence>
<evidence type="ECO:0000256" key="4">
    <source>
        <dbReference type="ARBA" id="ARBA00022576"/>
    </source>
</evidence>
<evidence type="ECO:0000256" key="8">
    <source>
        <dbReference type="ARBA" id="ARBA00023102"/>
    </source>
</evidence>
<dbReference type="GO" id="GO:0000105">
    <property type="term" value="P:L-histidine biosynthetic process"/>
    <property type="evidence" value="ECO:0007669"/>
    <property type="project" value="UniProtKB-UniRule"/>
</dbReference>
<dbReference type="GO" id="GO:0030170">
    <property type="term" value="F:pyridoxal phosphate binding"/>
    <property type="evidence" value="ECO:0007669"/>
    <property type="project" value="InterPro"/>
</dbReference>
<protein>
    <recommendedName>
        <fullName evidence="9">Histidinol-phosphate aminotransferase</fullName>
        <ecNumber evidence="9">2.6.1.9</ecNumber>
    </recommendedName>
    <alternativeName>
        <fullName evidence="9">Imidazole acetol-phosphate transaminase</fullName>
    </alternativeName>
</protein>
<reference evidence="11 12" key="1">
    <citation type="submission" date="2015-09" db="EMBL/GenBank/DDBJ databases">
        <title>Genome sequence of Oxobacter pfennigii DSM 3222.</title>
        <authorList>
            <person name="Poehlein A."/>
            <person name="Bengelsdorf F.R."/>
            <person name="Schiel-Bengelsdorf B."/>
            <person name="Duerre P."/>
            <person name="Daniel R."/>
        </authorList>
    </citation>
    <scope>NUCLEOTIDE SEQUENCE [LARGE SCALE GENOMIC DNA]</scope>
    <source>
        <strain evidence="11 12">DSM 3222</strain>
    </source>
</reference>